<evidence type="ECO:0000313" key="3">
    <source>
        <dbReference type="Proteomes" id="UP001360953"/>
    </source>
</evidence>
<name>A0ABR1M9N7_9PEZI</name>
<keyword evidence="3" id="KW-1185">Reference proteome</keyword>
<sequence length="222" mass="24828">MATCCNAWPVTGSLPVCNRHWQLLAKDKLGPVPRPICNLTREHCPAMSGPCAIRPSCHASGGIARLPRRTAAITETRERQTAPCCAAAQQLRKWSRKLVCEESLWRRSGSSDMIATACWTSQSSLPRLISALRILRAGIHRMMQQQLPRRENRPSRGSRHPRRSITFSSRPGCVRRRAATNHHLPLSTRARLDVSLSSQLAALRSLNGRKTHPYSKSMSRVI</sequence>
<comment type="caution">
    <text evidence="2">The sequence shown here is derived from an EMBL/GenBank/DDBJ whole genome shotgun (WGS) entry which is preliminary data.</text>
</comment>
<dbReference type="EMBL" id="JBBPEH010000001">
    <property type="protein sequence ID" value="KAK7544574.1"/>
    <property type="molecule type" value="Genomic_DNA"/>
</dbReference>
<accession>A0ABR1M9N7</accession>
<protein>
    <submittedName>
        <fullName evidence="2">Uncharacterized protein</fullName>
    </submittedName>
</protein>
<dbReference type="GeneID" id="92027842"/>
<evidence type="ECO:0000313" key="2">
    <source>
        <dbReference type="EMBL" id="KAK7544574.1"/>
    </source>
</evidence>
<gene>
    <name evidence="2" type="ORF">J3D65DRAFT_26825</name>
</gene>
<organism evidence="2 3">
    <name type="scientific">Phyllosticta citribraziliensis</name>
    <dbReference type="NCBI Taxonomy" id="989973"/>
    <lineage>
        <taxon>Eukaryota</taxon>
        <taxon>Fungi</taxon>
        <taxon>Dikarya</taxon>
        <taxon>Ascomycota</taxon>
        <taxon>Pezizomycotina</taxon>
        <taxon>Dothideomycetes</taxon>
        <taxon>Dothideomycetes incertae sedis</taxon>
        <taxon>Botryosphaeriales</taxon>
        <taxon>Phyllostictaceae</taxon>
        <taxon>Phyllosticta</taxon>
    </lineage>
</organism>
<dbReference type="Proteomes" id="UP001360953">
    <property type="component" value="Unassembled WGS sequence"/>
</dbReference>
<proteinExistence type="predicted"/>
<reference evidence="2 3" key="1">
    <citation type="submission" date="2024-04" db="EMBL/GenBank/DDBJ databases">
        <title>Phyllosticta paracitricarpa is synonymous to the EU quarantine fungus P. citricarpa based on phylogenomic analyses.</title>
        <authorList>
            <consortium name="Lawrence Berkeley National Laboratory"/>
            <person name="Van ingen-buijs V.A."/>
            <person name="Van westerhoven A.C."/>
            <person name="Haridas S."/>
            <person name="Skiadas P."/>
            <person name="Martin F."/>
            <person name="Groenewald J.Z."/>
            <person name="Crous P.W."/>
            <person name="Seidl M.F."/>
        </authorList>
    </citation>
    <scope>NUCLEOTIDE SEQUENCE [LARGE SCALE GENOMIC DNA]</scope>
    <source>
        <strain evidence="2 3">CPC 17464</strain>
    </source>
</reference>
<feature type="region of interest" description="Disordered" evidence="1">
    <location>
        <begin position="144"/>
        <end position="170"/>
    </location>
</feature>
<evidence type="ECO:0000256" key="1">
    <source>
        <dbReference type="SAM" id="MobiDB-lite"/>
    </source>
</evidence>
<dbReference type="RefSeq" id="XP_066659809.1">
    <property type="nucleotide sequence ID" value="XM_066794936.1"/>
</dbReference>